<dbReference type="RefSeq" id="XP_070869402.1">
    <property type="nucleotide sequence ID" value="XM_071011439.1"/>
</dbReference>
<evidence type="ECO:0008006" key="9">
    <source>
        <dbReference type="Google" id="ProtNLM"/>
    </source>
</evidence>
<feature type="transmembrane region" description="Helical" evidence="6">
    <location>
        <begin position="58"/>
        <end position="78"/>
    </location>
</feature>
<keyword evidence="4 6" id="KW-0472">Membrane</keyword>
<feature type="transmembrane region" description="Helical" evidence="6">
    <location>
        <begin position="176"/>
        <end position="195"/>
    </location>
</feature>
<protein>
    <recommendedName>
        <fullName evidence="9">Major facilitator superfamily (MFS) profile domain-containing protein</fullName>
    </recommendedName>
</protein>
<accession>A0ABR4DK05</accession>
<dbReference type="Gene3D" id="1.20.1250.20">
    <property type="entry name" value="MFS general substrate transporter like domains"/>
    <property type="match status" value="1"/>
</dbReference>
<dbReference type="SUPFAM" id="SSF103473">
    <property type="entry name" value="MFS general substrate transporter"/>
    <property type="match status" value="1"/>
</dbReference>
<evidence type="ECO:0000256" key="2">
    <source>
        <dbReference type="ARBA" id="ARBA00022692"/>
    </source>
</evidence>
<feature type="region of interest" description="Disordered" evidence="5">
    <location>
        <begin position="1"/>
        <end position="39"/>
    </location>
</feature>
<evidence type="ECO:0000313" key="7">
    <source>
        <dbReference type="EMBL" id="KAL2270678.1"/>
    </source>
</evidence>
<dbReference type="Proteomes" id="UP001600064">
    <property type="component" value="Unassembled WGS sequence"/>
</dbReference>
<dbReference type="PANTHER" id="PTHR23507:SF1">
    <property type="entry name" value="FI18259P1-RELATED"/>
    <property type="match status" value="1"/>
</dbReference>
<comment type="caution">
    <text evidence="7">The sequence shown here is derived from an EMBL/GenBank/DDBJ whole genome shotgun (WGS) entry which is preliminary data.</text>
</comment>
<evidence type="ECO:0000256" key="5">
    <source>
        <dbReference type="SAM" id="MobiDB-lite"/>
    </source>
</evidence>
<dbReference type="InterPro" id="IPR036259">
    <property type="entry name" value="MFS_trans_sf"/>
</dbReference>
<keyword evidence="2 6" id="KW-0812">Transmembrane</keyword>
<reference evidence="7 8" key="1">
    <citation type="journal article" date="2024" name="Commun. Biol.">
        <title>Comparative genomic analysis of thermophilic fungi reveals convergent evolutionary adaptations and gene losses.</title>
        <authorList>
            <person name="Steindorff A.S."/>
            <person name="Aguilar-Pontes M.V."/>
            <person name="Robinson A.J."/>
            <person name="Andreopoulos B."/>
            <person name="LaButti K."/>
            <person name="Kuo A."/>
            <person name="Mondo S."/>
            <person name="Riley R."/>
            <person name="Otillar R."/>
            <person name="Haridas S."/>
            <person name="Lipzen A."/>
            <person name="Grimwood J."/>
            <person name="Schmutz J."/>
            <person name="Clum A."/>
            <person name="Reid I.D."/>
            <person name="Moisan M.C."/>
            <person name="Butler G."/>
            <person name="Nguyen T.T.M."/>
            <person name="Dewar K."/>
            <person name="Conant G."/>
            <person name="Drula E."/>
            <person name="Henrissat B."/>
            <person name="Hansel C."/>
            <person name="Singer S."/>
            <person name="Hutchinson M.I."/>
            <person name="de Vries R.P."/>
            <person name="Natvig D.O."/>
            <person name="Powell A.J."/>
            <person name="Tsang A."/>
            <person name="Grigoriev I.V."/>
        </authorList>
    </citation>
    <scope>NUCLEOTIDE SEQUENCE [LARGE SCALE GENOMIC DNA]</scope>
    <source>
        <strain evidence="7 8">ATCC 22073</strain>
    </source>
</reference>
<feature type="transmembrane region" description="Helical" evidence="6">
    <location>
        <begin position="440"/>
        <end position="460"/>
    </location>
</feature>
<feature type="transmembrane region" description="Helical" evidence="6">
    <location>
        <begin position="306"/>
        <end position="327"/>
    </location>
</feature>
<gene>
    <name evidence="7" type="ORF">VTJ83DRAFT_49</name>
</gene>
<keyword evidence="3 6" id="KW-1133">Transmembrane helix</keyword>
<feature type="transmembrane region" description="Helical" evidence="6">
    <location>
        <begin position="378"/>
        <end position="397"/>
    </location>
</feature>
<dbReference type="InterPro" id="IPR011701">
    <property type="entry name" value="MFS"/>
</dbReference>
<evidence type="ECO:0000256" key="1">
    <source>
        <dbReference type="ARBA" id="ARBA00004141"/>
    </source>
</evidence>
<evidence type="ECO:0000256" key="6">
    <source>
        <dbReference type="SAM" id="Phobius"/>
    </source>
</evidence>
<evidence type="ECO:0000313" key="8">
    <source>
        <dbReference type="Proteomes" id="UP001600064"/>
    </source>
</evidence>
<proteinExistence type="predicted"/>
<dbReference type="GeneID" id="98126083"/>
<evidence type="ECO:0000256" key="3">
    <source>
        <dbReference type="ARBA" id="ARBA00022989"/>
    </source>
</evidence>
<keyword evidence="8" id="KW-1185">Reference proteome</keyword>
<dbReference type="CDD" id="cd06174">
    <property type="entry name" value="MFS"/>
    <property type="match status" value="1"/>
</dbReference>
<feature type="transmembrane region" description="Helical" evidence="6">
    <location>
        <begin position="117"/>
        <end position="139"/>
    </location>
</feature>
<dbReference type="PANTHER" id="PTHR23507">
    <property type="entry name" value="ZGC:174356"/>
    <property type="match status" value="1"/>
</dbReference>
<organism evidence="7 8">
    <name type="scientific">Remersonia thermophila</name>
    <dbReference type="NCBI Taxonomy" id="72144"/>
    <lineage>
        <taxon>Eukaryota</taxon>
        <taxon>Fungi</taxon>
        <taxon>Dikarya</taxon>
        <taxon>Ascomycota</taxon>
        <taxon>Pezizomycotina</taxon>
        <taxon>Sordariomycetes</taxon>
        <taxon>Sordariomycetidae</taxon>
        <taxon>Sordariales</taxon>
        <taxon>Sordariales incertae sedis</taxon>
        <taxon>Remersonia</taxon>
    </lineage>
</organism>
<sequence>MNTHSLDMAELDPNEDAPLLNPFEDDIEPAAPPTRNQPNQYLRDGLARRLQVQNSRTTIVLLSAIMFGVTASGLLYLMPLLRLVEDAICHLHYEKPASEPIDERQCKVDVIQRKLAWLGGAGSALSGVVGLVATLPYGALADRIGRKPSFLLAYAGIFFAFSWGPLMLVIGERPHVHLSLFGSLFFLIGGGFPVAMNTLHAIASDISSENERANSFLFLAVGAASGGLLGPVAAGLLMEHLGPWFPVLLVLGISPFIFGSIALVPETLPPEDKGTPRQDEPRRFSHQLSEQIHEIRLSLALLHNRNVLLTLPAFLLQPVLFVAYSSILAQHMSTYFGWTLAQATYLLSPLGVLQLAIMLLIPAVSARITNLTPFARDLCLERVSLLLLLAGAGIQAVAGGRAFAIFVAGLVVSMIGSGVQGPLCRAVATAHISTSTTSRFFALVSLLETAGGAVIGGPALTWCFSVGISAGKGTWWTGITWLYVAVLVLGAMVAMAMVGPPPPADVSVGEGGTEDNGLAVRECDGVRLVCDNATVSR</sequence>
<feature type="transmembrane region" description="Helical" evidence="6">
    <location>
        <begin position="480"/>
        <end position="498"/>
    </location>
</feature>
<name>A0ABR4DK05_9PEZI</name>
<comment type="subcellular location">
    <subcellularLocation>
        <location evidence="1">Membrane</location>
        <topology evidence="1">Multi-pass membrane protein</topology>
    </subcellularLocation>
</comment>
<dbReference type="Pfam" id="PF07690">
    <property type="entry name" value="MFS_1"/>
    <property type="match status" value="1"/>
</dbReference>
<feature type="transmembrane region" description="Helical" evidence="6">
    <location>
        <begin position="216"/>
        <end position="238"/>
    </location>
</feature>
<feature type="transmembrane region" description="Helical" evidence="6">
    <location>
        <begin position="347"/>
        <end position="366"/>
    </location>
</feature>
<dbReference type="EMBL" id="JAZGUE010000001">
    <property type="protein sequence ID" value="KAL2270678.1"/>
    <property type="molecule type" value="Genomic_DNA"/>
</dbReference>
<feature type="transmembrane region" description="Helical" evidence="6">
    <location>
        <begin position="244"/>
        <end position="264"/>
    </location>
</feature>
<feature type="transmembrane region" description="Helical" evidence="6">
    <location>
        <begin position="151"/>
        <end position="170"/>
    </location>
</feature>
<feature type="transmembrane region" description="Helical" evidence="6">
    <location>
        <begin position="403"/>
        <end position="428"/>
    </location>
</feature>
<evidence type="ECO:0000256" key="4">
    <source>
        <dbReference type="ARBA" id="ARBA00023136"/>
    </source>
</evidence>